<dbReference type="Proteomes" id="UP000262802">
    <property type="component" value="Chromosome"/>
</dbReference>
<dbReference type="RefSeq" id="WP_119445049.1">
    <property type="nucleotide sequence ID" value="NZ_CP032317.1"/>
</dbReference>
<protein>
    <submittedName>
        <fullName evidence="4">Enoyl-CoA hydratase</fullName>
    </submittedName>
</protein>
<dbReference type="EMBL" id="CP032317">
    <property type="protein sequence ID" value="AYA37482.1"/>
    <property type="molecule type" value="Genomic_DNA"/>
</dbReference>
<evidence type="ECO:0000313" key="5">
    <source>
        <dbReference type="Proteomes" id="UP000262802"/>
    </source>
</evidence>
<evidence type="ECO:0000313" key="4">
    <source>
        <dbReference type="EMBL" id="AYA37482.1"/>
    </source>
</evidence>
<gene>
    <name evidence="4" type="ORF">D3Y59_10745</name>
</gene>
<dbReference type="GO" id="GO:0006635">
    <property type="term" value="P:fatty acid beta-oxidation"/>
    <property type="evidence" value="ECO:0007669"/>
    <property type="project" value="TreeGrafter"/>
</dbReference>
<dbReference type="PANTHER" id="PTHR11941:SF54">
    <property type="entry name" value="ENOYL-COA HYDRATASE, MITOCHONDRIAL"/>
    <property type="match status" value="1"/>
</dbReference>
<dbReference type="InterPro" id="IPR018376">
    <property type="entry name" value="Enoyl-CoA_hyd/isom_CS"/>
</dbReference>
<evidence type="ECO:0000256" key="1">
    <source>
        <dbReference type="ARBA" id="ARBA00005254"/>
    </source>
</evidence>
<keyword evidence="5" id="KW-1185">Reference proteome</keyword>
<dbReference type="FunFam" id="3.90.226.10:FF:000009">
    <property type="entry name" value="Carnitinyl-CoA dehydratase"/>
    <property type="match status" value="1"/>
</dbReference>
<dbReference type="InterPro" id="IPR001753">
    <property type="entry name" value="Enoyl-CoA_hydra/iso"/>
</dbReference>
<dbReference type="PROSITE" id="PS00166">
    <property type="entry name" value="ENOYL_COA_HYDRATASE"/>
    <property type="match status" value="1"/>
</dbReference>
<reference evidence="4 5" key="1">
    <citation type="submission" date="2018-09" db="EMBL/GenBank/DDBJ databases">
        <title>Hymenobacter medium sp. nov., isolated from R2A medium.</title>
        <authorList>
            <person name="Yingchao G."/>
        </authorList>
    </citation>
    <scope>NUCLEOTIDE SEQUENCE [LARGE SCALE GENOMIC DNA]</scope>
    <source>
        <strain evidence="5">sh-6</strain>
    </source>
</reference>
<sequence length="262" mass="28095">MLPELENLALDRTDDGILTITLNRPSKLNALNAATIEEIGQAMQFALDEPSVRGVILTGAGEKAFVAGADIAELAALSEPLARRTAERGQEVFCSIEESNKPVIAAVNGFALGGGCELAMACHIRVASDNARFGQPEVNLGLIPGYGGTQRLTQLVGKAKALELMMTADLVKADEALRLGLVNHVVPQAELLGFCRQLLGRVLTKAPLAVGQVIDCVNAYFEPERHGYQTEVNAFARCFASEDFKEGTQAFLEKRPAVFRGE</sequence>
<dbReference type="SUPFAM" id="SSF52096">
    <property type="entry name" value="ClpP/crotonase"/>
    <property type="match status" value="1"/>
</dbReference>
<proteinExistence type="inferred from homology"/>
<dbReference type="KEGG" id="hyh:D3Y59_10745"/>
<name>A0A3B7R125_9BACT</name>
<evidence type="ECO:0000256" key="2">
    <source>
        <dbReference type="ARBA" id="ARBA00023239"/>
    </source>
</evidence>
<evidence type="ECO:0000256" key="3">
    <source>
        <dbReference type="RuleBase" id="RU003707"/>
    </source>
</evidence>
<dbReference type="InterPro" id="IPR014748">
    <property type="entry name" value="Enoyl-CoA_hydra_C"/>
</dbReference>
<dbReference type="GO" id="GO:0016829">
    <property type="term" value="F:lyase activity"/>
    <property type="evidence" value="ECO:0007669"/>
    <property type="project" value="UniProtKB-KW"/>
</dbReference>
<dbReference type="InterPro" id="IPR029045">
    <property type="entry name" value="ClpP/crotonase-like_dom_sf"/>
</dbReference>
<comment type="similarity">
    <text evidence="1 3">Belongs to the enoyl-CoA hydratase/isomerase family.</text>
</comment>
<dbReference type="Gene3D" id="3.90.226.10">
    <property type="entry name" value="2-enoyl-CoA Hydratase, Chain A, domain 1"/>
    <property type="match status" value="1"/>
</dbReference>
<keyword evidence="2" id="KW-0456">Lyase</keyword>
<organism evidence="4 5">
    <name type="scientific">Hymenobacter oligotrophus</name>
    <dbReference type="NCBI Taxonomy" id="2319843"/>
    <lineage>
        <taxon>Bacteria</taxon>
        <taxon>Pseudomonadati</taxon>
        <taxon>Bacteroidota</taxon>
        <taxon>Cytophagia</taxon>
        <taxon>Cytophagales</taxon>
        <taxon>Hymenobacteraceae</taxon>
        <taxon>Hymenobacter</taxon>
    </lineage>
</organism>
<dbReference type="OrthoDB" id="9775794at2"/>
<dbReference type="AlphaFoldDB" id="A0A3B7R125"/>
<dbReference type="CDD" id="cd06558">
    <property type="entry name" value="crotonase-like"/>
    <property type="match status" value="1"/>
</dbReference>
<dbReference type="PANTHER" id="PTHR11941">
    <property type="entry name" value="ENOYL-COA HYDRATASE-RELATED"/>
    <property type="match status" value="1"/>
</dbReference>
<accession>A0A3B7R125</accession>
<dbReference type="Pfam" id="PF00378">
    <property type="entry name" value="ECH_1"/>
    <property type="match status" value="1"/>
</dbReference>
<dbReference type="Gene3D" id="1.10.12.10">
    <property type="entry name" value="Lyase 2-enoyl-coa Hydratase, Chain A, domain 2"/>
    <property type="match status" value="1"/>
</dbReference>